<reference evidence="1 3" key="1">
    <citation type="submission" date="2016-10" db="EMBL/GenBank/DDBJ databases">
        <title>Complete Genome Sequence of Acetogen Clostridium formicoaceticum ATCC 27076.</title>
        <authorList>
            <person name="Bao T."/>
            <person name="Cheng C."/>
            <person name="Zhao J."/>
            <person name="Yang S.-T."/>
            <person name="Wang J."/>
            <person name="Wang M."/>
        </authorList>
    </citation>
    <scope>NUCLEOTIDE SEQUENCE [LARGE SCALE GENOMIC DNA]</scope>
    <source>
        <strain evidence="1 3">ATCC 27076</strain>
    </source>
</reference>
<dbReference type="RefSeq" id="WP_070963480.1">
    <property type="nucleotide sequence ID" value="NZ_CP017603.1"/>
</dbReference>
<sequence length="170" mass="18560">MGILDGNQKHEPMHYGEVFGAWSYLMAAQSGLAASQVAANHAGDEDLKKFLQDYINNVKKQEIQQLEELLKANGVGLPPAPPERPVANIEDIPPGARMMDPEIANATAQLISAGLISCSTMMGSITREDIGMMFAQFHAQKAQYGGMLLKLLKEKGWLIPPPLHNPRNRG</sequence>
<keyword evidence="3" id="KW-1185">Reference proteome</keyword>
<proteinExistence type="predicted"/>
<organism evidence="2 4">
    <name type="scientific">Clostridium formicaceticum</name>
    <dbReference type="NCBI Taxonomy" id="1497"/>
    <lineage>
        <taxon>Bacteria</taxon>
        <taxon>Bacillati</taxon>
        <taxon>Bacillota</taxon>
        <taxon>Clostridia</taxon>
        <taxon>Eubacteriales</taxon>
        <taxon>Clostridiaceae</taxon>
        <taxon>Clostridium</taxon>
    </lineage>
</organism>
<dbReference type="InterPro" id="IPR021617">
    <property type="entry name" value="DUF3231"/>
</dbReference>
<dbReference type="KEGG" id="cfm:BJL90_00900"/>
<dbReference type="Proteomes" id="UP000177894">
    <property type="component" value="Chromosome"/>
</dbReference>
<gene>
    <name evidence="1" type="ORF">BJL90_00900</name>
    <name evidence="2" type="ORF">CLFO_34120</name>
</gene>
<dbReference type="Proteomes" id="UP000192478">
    <property type="component" value="Chromosome"/>
</dbReference>
<dbReference type="InterPro" id="IPR012347">
    <property type="entry name" value="Ferritin-like"/>
</dbReference>
<evidence type="ECO:0000313" key="4">
    <source>
        <dbReference type="Proteomes" id="UP000192478"/>
    </source>
</evidence>
<evidence type="ECO:0000313" key="3">
    <source>
        <dbReference type="Proteomes" id="UP000177894"/>
    </source>
</evidence>
<evidence type="ECO:0000313" key="2">
    <source>
        <dbReference type="EMBL" id="ARE89006.1"/>
    </source>
</evidence>
<evidence type="ECO:0000313" key="1">
    <source>
        <dbReference type="EMBL" id="AOY74637.1"/>
    </source>
</evidence>
<protein>
    <recommendedName>
        <fullName evidence="5">DUF3231 domain-containing protein</fullName>
    </recommendedName>
</protein>
<dbReference type="Pfam" id="PF11553">
    <property type="entry name" value="DUF3231"/>
    <property type="match status" value="1"/>
</dbReference>
<name>A0AAC9RMY5_9CLOT</name>
<dbReference type="Gene3D" id="1.20.1260.10">
    <property type="match status" value="1"/>
</dbReference>
<evidence type="ECO:0008006" key="5">
    <source>
        <dbReference type="Google" id="ProtNLM"/>
    </source>
</evidence>
<dbReference type="AlphaFoldDB" id="A0AAC9RMY5"/>
<dbReference type="EMBL" id="CP017603">
    <property type="protein sequence ID" value="AOY74637.1"/>
    <property type="molecule type" value="Genomic_DNA"/>
</dbReference>
<reference evidence="2 4" key="2">
    <citation type="submission" date="2017-03" db="EMBL/GenBank/DDBJ databases">
        <title>Complete sequence of Clostridium formicaceticum DSM 92.</title>
        <authorList>
            <person name="Poehlein A."/>
            <person name="Karl M."/>
            <person name="Bengelsdorf F.R."/>
            <person name="Duerre P."/>
            <person name="Daniel R."/>
        </authorList>
    </citation>
    <scope>NUCLEOTIDE SEQUENCE [LARGE SCALE GENOMIC DNA]</scope>
    <source>
        <strain evidence="2 4">DSM 92</strain>
    </source>
</reference>
<dbReference type="EMBL" id="CP020559">
    <property type="protein sequence ID" value="ARE89006.1"/>
    <property type="molecule type" value="Genomic_DNA"/>
</dbReference>
<accession>A0AAC9RMY5</accession>